<dbReference type="InterPro" id="IPR005644">
    <property type="entry name" value="NolW-like"/>
</dbReference>
<comment type="subcellular location">
    <subcellularLocation>
        <location evidence="1 9 10">Cell outer membrane</location>
    </subcellularLocation>
</comment>
<evidence type="ECO:0000256" key="7">
    <source>
        <dbReference type="ARBA" id="ARBA00023136"/>
    </source>
</evidence>
<dbReference type="Pfam" id="PF03958">
    <property type="entry name" value="Secretin_N"/>
    <property type="match status" value="1"/>
</dbReference>
<dbReference type="NCBIfam" id="TIGR02516">
    <property type="entry name" value="type_III_yscC"/>
    <property type="match status" value="1"/>
</dbReference>
<protein>
    <recommendedName>
        <fullName evidence="9">Type 3 secretion system secretin</fullName>
        <shortName evidence="9">T3SS secretin</shortName>
    </recommendedName>
</protein>
<comment type="subunit">
    <text evidence="9">The core secretion machinery of the T3SS is composed of approximately 20 different proteins, including cytoplasmic components, a base, an export apparatus and a needle. This subunit is part of the base, which anchors the injectisome in the bacterial cell envelope. Forms a stable homooligomeric complex.</text>
</comment>
<evidence type="ECO:0000256" key="2">
    <source>
        <dbReference type="ARBA" id="ARBA00007032"/>
    </source>
</evidence>
<evidence type="ECO:0000259" key="12">
    <source>
        <dbReference type="Pfam" id="PF03958"/>
    </source>
</evidence>
<evidence type="ECO:0000256" key="1">
    <source>
        <dbReference type="ARBA" id="ARBA00004442"/>
    </source>
</evidence>
<evidence type="ECO:0000313" key="14">
    <source>
        <dbReference type="Proteomes" id="UP001430193"/>
    </source>
</evidence>
<name>A0ABS2KBF8_9GAMM</name>
<comment type="caution">
    <text evidence="13">The sequence shown here is derived from an EMBL/GenBank/DDBJ whole genome shotgun (WGS) entry which is preliminary data.</text>
</comment>
<evidence type="ECO:0000256" key="9">
    <source>
        <dbReference type="HAMAP-Rule" id="MF_02219"/>
    </source>
</evidence>
<evidence type="ECO:0000259" key="11">
    <source>
        <dbReference type="Pfam" id="PF00263"/>
    </source>
</evidence>
<evidence type="ECO:0000256" key="8">
    <source>
        <dbReference type="ARBA" id="ARBA00023237"/>
    </source>
</evidence>
<evidence type="ECO:0000313" key="13">
    <source>
        <dbReference type="EMBL" id="MBM7128499.1"/>
    </source>
</evidence>
<evidence type="ECO:0000256" key="10">
    <source>
        <dbReference type="RuleBase" id="RU004004"/>
    </source>
</evidence>
<comment type="function">
    <text evidence="9">Component of the type III secretion system (T3SS), also called injectisome, which is used to inject bacterial effector proteins into eukaryotic host cells. Forms a ring-shaped multimeric structure with an apparent central pore in the outer membrane.</text>
</comment>
<dbReference type="InterPro" id="IPR050810">
    <property type="entry name" value="Bact_Secretion_Sys_Channel"/>
</dbReference>
<keyword evidence="5 9" id="KW-0653">Protein transport</keyword>
<feature type="domain" description="NolW-like" evidence="12">
    <location>
        <begin position="219"/>
        <end position="344"/>
    </location>
</feature>
<comment type="similarity">
    <text evidence="2 9">Belongs to the bacterial secretin family. T3SS SctC subfamily.</text>
</comment>
<evidence type="ECO:0000256" key="3">
    <source>
        <dbReference type="ARBA" id="ARBA00022448"/>
    </source>
</evidence>
<dbReference type="PROSITE" id="PS00875">
    <property type="entry name" value="T2SP_D"/>
    <property type="match status" value="1"/>
</dbReference>
<dbReference type="PANTHER" id="PTHR30332">
    <property type="entry name" value="PROBABLE GENERAL SECRETION PATHWAY PROTEIN D"/>
    <property type="match status" value="1"/>
</dbReference>
<dbReference type="InterPro" id="IPR004846">
    <property type="entry name" value="T2SS/T3SS_dom"/>
</dbReference>
<sequence length="634" mass="68389">MYTRNECWSRRLRSVASGAEREICAGVSVTPCLPGIWKRAGFRLALCLLICAPVYAAPIPWKAAPITYSSKGKPLRQVLKDILATQPFSVVVNGDVRGDVHGEFDESAQQVFQSLESAYGFIWYFDGSVLYISASSDSRSEVIPIAPMSPGQAMQTLSRLGLVDARFPIKVSGGSLLVSGPNRYVELVSKAIAAEREHAANARASVYSTSAPAGKMEIRVFPLKYAQAQDVTRTIGDEDYTVPGVATILNDLLSGTSPVLVPGAKKNQALPSVSADPLKGLRGVLDMRAEADADEEVPSYIVRQDGSKIRIEADVRTNAILIYDRPEAMAYYERAIEKLDQPQRLVQLDMSIIDISSSALRDLGVDLALTSSRLSGNTNGSLVDLGGASFQGVIGSSITHLTTRLNALEKRGKAKILSQPKIVTLDNIEALIGNQSTAYARVAGAYSTNLYPITAGLQVKVTPQVIASQAQQGDFRLPDDIRLFLNITDGYLDQTDRVDELPVSKQNFIATQAQVGDGQTLLIGGYRYESETQQLSGVPGLSRVPVLGALFRNTSKKHDRTERLFLITPRVIWDSGDLQAAKQTLAAVATALAPETPVVGEPQTGTDKDEKPLVEMLAPKTKAANSGKANNKAR</sequence>
<keyword evidence="7 9" id="KW-0472">Membrane</keyword>
<dbReference type="HAMAP" id="MF_02219">
    <property type="entry name" value="Type_III_secretin"/>
    <property type="match status" value="1"/>
</dbReference>
<evidence type="ECO:0000256" key="6">
    <source>
        <dbReference type="ARBA" id="ARBA00023010"/>
    </source>
</evidence>
<dbReference type="InterPro" id="IPR004845">
    <property type="entry name" value="T2SS_GspD_CS"/>
</dbReference>
<dbReference type="InterPro" id="IPR038591">
    <property type="entry name" value="NolW-like_sf"/>
</dbReference>
<accession>A0ABS2KBF8</accession>
<dbReference type="Gene3D" id="3.30.1370.120">
    <property type="match status" value="2"/>
</dbReference>
<dbReference type="PANTHER" id="PTHR30332:SF5">
    <property type="entry name" value="SPI-1 TYPE 3 SECRETION SYSTEM SECRETIN"/>
    <property type="match status" value="1"/>
</dbReference>
<dbReference type="Proteomes" id="UP001430193">
    <property type="component" value="Unassembled WGS sequence"/>
</dbReference>
<gene>
    <name evidence="9 13" type="primary">sctC</name>
    <name evidence="13" type="ORF">ISS99_03100</name>
</gene>
<keyword evidence="14" id="KW-1185">Reference proteome</keyword>
<keyword evidence="4 9" id="KW-0732">Signal</keyword>
<reference evidence="13" key="1">
    <citation type="submission" date="2020-10" db="EMBL/GenBank/DDBJ databases">
        <title>Phylogeny of dyella-like bacteria.</title>
        <authorList>
            <person name="Fu J."/>
        </authorList>
    </citation>
    <scope>NUCLEOTIDE SEQUENCE</scope>
    <source>
        <strain evidence="13">DHON07</strain>
    </source>
</reference>
<proteinExistence type="inferred from homology"/>
<keyword evidence="6 9" id="KW-0811">Translocation</keyword>
<dbReference type="Pfam" id="PF00263">
    <property type="entry name" value="Secretin"/>
    <property type="match status" value="1"/>
</dbReference>
<evidence type="ECO:0000256" key="4">
    <source>
        <dbReference type="ARBA" id="ARBA00022729"/>
    </source>
</evidence>
<keyword evidence="3 9" id="KW-0813">Transport</keyword>
<organism evidence="13 14">
    <name type="scientific">Dyella mobilis</name>
    <dbReference type="NCBI Taxonomy" id="1849582"/>
    <lineage>
        <taxon>Bacteria</taxon>
        <taxon>Pseudomonadati</taxon>
        <taxon>Pseudomonadota</taxon>
        <taxon>Gammaproteobacteria</taxon>
        <taxon>Lysobacterales</taxon>
        <taxon>Rhodanobacteraceae</taxon>
        <taxon>Dyella</taxon>
    </lineage>
</organism>
<evidence type="ECO:0000256" key="5">
    <source>
        <dbReference type="ARBA" id="ARBA00022927"/>
    </source>
</evidence>
<keyword evidence="8 9" id="KW-0998">Cell outer membrane</keyword>
<dbReference type="EMBL" id="JADIKF010000034">
    <property type="protein sequence ID" value="MBM7128499.1"/>
    <property type="molecule type" value="Genomic_DNA"/>
</dbReference>
<dbReference type="Gene3D" id="3.55.50.30">
    <property type="match status" value="1"/>
</dbReference>
<dbReference type="InterPro" id="IPR003522">
    <property type="entry name" value="T3SS_OM_pore_YscC"/>
</dbReference>
<dbReference type="PRINTS" id="PR01337">
    <property type="entry name" value="TYPE3OMGPROT"/>
</dbReference>
<feature type="domain" description="Type II/III secretion system secretin-like" evidence="11">
    <location>
        <begin position="407"/>
        <end position="572"/>
    </location>
</feature>
<dbReference type="RefSeq" id="WP_204630123.1">
    <property type="nucleotide sequence ID" value="NZ_BSOC01000008.1"/>
</dbReference>